<dbReference type="AlphaFoldDB" id="D4F2W2"/>
<keyword evidence="1" id="KW-0812">Transmembrane</keyword>
<feature type="transmembrane region" description="Helical" evidence="1">
    <location>
        <begin position="6"/>
        <end position="29"/>
    </location>
</feature>
<dbReference type="HOGENOM" id="CLU_2733610_0_0_6"/>
<organism evidence="2 3">
    <name type="scientific">Edwardsiella tarda ATCC 23685</name>
    <dbReference type="NCBI Taxonomy" id="500638"/>
    <lineage>
        <taxon>Bacteria</taxon>
        <taxon>Pseudomonadati</taxon>
        <taxon>Pseudomonadota</taxon>
        <taxon>Gammaproteobacteria</taxon>
        <taxon>Enterobacterales</taxon>
        <taxon>Hafniaceae</taxon>
        <taxon>Edwardsiella</taxon>
    </lineage>
</organism>
<comment type="caution">
    <text evidence="2">The sequence shown here is derived from an EMBL/GenBank/DDBJ whole genome shotgun (WGS) entry which is preliminary data.</text>
</comment>
<evidence type="ECO:0000313" key="2">
    <source>
        <dbReference type="EMBL" id="EFE23895.1"/>
    </source>
</evidence>
<name>D4F2W2_EDWTA</name>
<keyword evidence="1" id="KW-0472">Membrane</keyword>
<proteinExistence type="predicted"/>
<gene>
    <name evidence="2" type="ORF">EDWATA_01063</name>
</gene>
<reference evidence="2 3" key="1">
    <citation type="submission" date="2010-02" db="EMBL/GenBank/DDBJ databases">
        <authorList>
            <person name="Weinstock G."/>
            <person name="Sodergren E."/>
            <person name="Clifton S."/>
            <person name="Fulton L."/>
            <person name="Fulton B."/>
            <person name="Courtney L."/>
            <person name="Fronick C."/>
            <person name="Harrison M."/>
            <person name="Strong C."/>
            <person name="Farmer C."/>
            <person name="Delahaunty K."/>
            <person name="Markovic C."/>
            <person name="Hall O."/>
            <person name="Minx P."/>
            <person name="Tomlinson C."/>
            <person name="Mitreva M."/>
            <person name="Nelson J."/>
            <person name="Hou S."/>
            <person name="Wollam A."/>
            <person name="Pepin K.H."/>
            <person name="Johnson M."/>
            <person name="Bhonagiri V."/>
            <person name="Zhang X."/>
            <person name="Suruliraj S."/>
            <person name="Warren W."/>
            <person name="Chinwalla A."/>
            <person name="Mardis E.R."/>
            <person name="Wilson R.K."/>
        </authorList>
    </citation>
    <scope>NUCLEOTIDE SEQUENCE [LARGE SCALE GENOMIC DNA]</scope>
    <source>
        <strain evidence="2 3">ATCC 23685</strain>
    </source>
</reference>
<accession>D4F2W2</accession>
<keyword evidence="1" id="KW-1133">Transmembrane helix</keyword>
<evidence type="ECO:0000256" key="1">
    <source>
        <dbReference type="SAM" id="Phobius"/>
    </source>
</evidence>
<evidence type="ECO:0000313" key="3">
    <source>
        <dbReference type="Proteomes" id="UP000003692"/>
    </source>
</evidence>
<dbReference type="EMBL" id="ADGK01000047">
    <property type="protein sequence ID" value="EFE23895.1"/>
    <property type="molecule type" value="Genomic_DNA"/>
</dbReference>
<dbReference type="Proteomes" id="UP000003692">
    <property type="component" value="Unassembled WGS sequence"/>
</dbReference>
<sequence>MSFAMANVFTVTVVAILRLSWMGIGAVAVGKGRQARTALAERGAISPWCGVCGCLCAVWTRVKCCPGAILW</sequence>
<protein>
    <submittedName>
        <fullName evidence="2">Uncharacterized protein</fullName>
    </submittedName>
</protein>